<comment type="caution">
    <text evidence="1">The sequence shown here is derived from an EMBL/GenBank/DDBJ whole genome shotgun (WGS) entry which is preliminary data.</text>
</comment>
<reference evidence="2" key="1">
    <citation type="journal article" date="2019" name="Plant Biotechnol. J.">
        <title>Genome sequencing of the Australian wild diploid species Gossypium australe highlights disease resistance and delayed gland morphogenesis.</title>
        <authorList>
            <person name="Cai Y."/>
            <person name="Cai X."/>
            <person name="Wang Q."/>
            <person name="Wang P."/>
            <person name="Zhang Y."/>
            <person name="Cai C."/>
            <person name="Xu Y."/>
            <person name="Wang K."/>
            <person name="Zhou Z."/>
            <person name="Wang C."/>
            <person name="Geng S."/>
            <person name="Li B."/>
            <person name="Dong Q."/>
            <person name="Hou Y."/>
            <person name="Wang H."/>
            <person name="Ai P."/>
            <person name="Liu Z."/>
            <person name="Yi F."/>
            <person name="Sun M."/>
            <person name="An G."/>
            <person name="Cheng J."/>
            <person name="Zhang Y."/>
            <person name="Shi Q."/>
            <person name="Xie Y."/>
            <person name="Shi X."/>
            <person name="Chang Y."/>
            <person name="Huang F."/>
            <person name="Chen Y."/>
            <person name="Hong S."/>
            <person name="Mi L."/>
            <person name="Sun Q."/>
            <person name="Zhang L."/>
            <person name="Zhou B."/>
            <person name="Peng R."/>
            <person name="Zhang X."/>
            <person name="Liu F."/>
        </authorList>
    </citation>
    <scope>NUCLEOTIDE SEQUENCE [LARGE SCALE GENOMIC DNA]</scope>
    <source>
        <strain evidence="2">cv. PA1801</strain>
    </source>
</reference>
<evidence type="ECO:0000313" key="2">
    <source>
        <dbReference type="Proteomes" id="UP000325315"/>
    </source>
</evidence>
<proteinExistence type="predicted"/>
<protein>
    <submittedName>
        <fullName evidence="1">Uncharacterized protein</fullName>
    </submittedName>
</protein>
<dbReference type="EMBL" id="SMMG02000009">
    <property type="protein sequence ID" value="KAA3462716.1"/>
    <property type="molecule type" value="Genomic_DNA"/>
</dbReference>
<dbReference type="Proteomes" id="UP000325315">
    <property type="component" value="Unassembled WGS sequence"/>
</dbReference>
<evidence type="ECO:0000313" key="1">
    <source>
        <dbReference type="EMBL" id="KAA3462716.1"/>
    </source>
</evidence>
<dbReference type="OrthoDB" id="10307441at2759"/>
<keyword evidence="2" id="KW-1185">Reference proteome</keyword>
<sequence length="130" mass="14372">MGEEHLTFMLHCCRARGYRCLRCRVHHPRRRPLDGAGELLDVGGDLPLHPHFIDGVPRFSQHRASGSLAGLHIPLLLCDVDDADIHGHDSPAGSSAEKMDCNINVCGYVPSNRVFALFQFLCITSSSLRL</sequence>
<organism evidence="1 2">
    <name type="scientific">Gossypium australe</name>
    <dbReference type="NCBI Taxonomy" id="47621"/>
    <lineage>
        <taxon>Eukaryota</taxon>
        <taxon>Viridiplantae</taxon>
        <taxon>Streptophyta</taxon>
        <taxon>Embryophyta</taxon>
        <taxon>Tracheophyta</taxon>
        <taxon>Spermatophyta</taxon>
        <taxon>Magnoliopsida</taxon>
        <taxon>eudicotyledons</taxon>
        <taxon>Gunneridae</taxon>
        <taxon>Pentapetalae</taxon>
        <taxon>rosids</taxon>
        <taxon>malvids</taxon>
        <taxon>Malvales</taxon>
        <taxon>Malvaceae</taxon>
        <taxon>Malvoideae</taxon>
        <taxon>Gossypium</taxon>
    </lineage>
</organism>
<accession>A0A5B6V0Q4</accession>
<name>A0A5B6V0Q4_9ROSI</name>
<gene>
    <name evidence="1" type="ORF">EPI10_029178</name>
</gene>
<dbReference type="AlphaFoldDB" id="A0A5B6V0Q4"/>